<accession>A0AAW9J6D0</accession>
<evidence type="ECO:0000313" key="3">
    <source>
        <dbReference type="Proteomes" id="UP001289066"/>
    </source>
</evidence>
<feature type="non-terminal residue" evidence="2">
    <location>
        <position position="96"/>
    </location>
</feature>
<dbReference type="Proteomes" id="UP001289066">
    <property type="component" value="Unassembled WGS sequence"/>
</dbReference>
<evidence type="ECO:0008006" key="4">
    <source>
        <dbReference type="Google" id="ProtNLM"/>
    </source>
</evidence>
<keyword evidence="1" id="KW-0812">Transmembrane</keyword>
<evidence type="ECO:0000256" key="1">
    <source>
        <dbReference type="SAM" id="Phobius"/>
    </source>
</evidence>
<comment type="caution">
    <text evidence="2">The sequence shown here is derived from an EMBL/GenBank/DDBJ whole genome shotgun (WGS) entry which is preliminary data.</text>
</comment>
<proteinExistence type="predicted"/>
<name>A0AAW9J6D0_CLOPF</name>
<evidence type="ECO:0000313" key="2">
    <source>
        <dbReference type="EMBL" id="MDZ5034503.1"/>
    </source>
</evidence>
<sequence length="96" mass="10530">MIYIFLSFITGITIVINMMLNGKLAQTEGKINGVIINYLMATISSILLCIIMIKSLPSYASIKSIPLFYLLGGIIGVLTTYIFNIIVPKVPAVYIV</sequence>
<dbReference type="Pfam" id="PF04657">
    <property type="entry name" value="DMT_YdcZ"/>
    <property type="match status" value="1"/>
</dbReference>
<protein>
    <recommendedName>
        <fullName evidence="4">EamA domain-containing protein</fullName>
    </recommendedName>
</protein>
<organism evidence="2 3">
    <name type="scientific">Clostridium perfringens</name>
    <dbReference type="NCBI Taxonomy" id="1502"/>
    <lineage>
        <taxon>Bacteria</taxon>
        <taxon>Bacillati</taxon>
        <taxon>Bacillota</taxon>
        <taxon>Clostridia</taxon>
        <taxon>Eubacteriales</taxon>
        <taxon>Clostridiaceae</taxon>
        <taxon>Clostridium</taxon>
    </lineage>
</organism>
<gene>
    <name evidence="2" type="ORF">GNF81_17545</name>
</gene>
<reference evidence="2" key="1">
    <citation type="submission" date="2019-11" db="EMBL/GenBank/DDBJ databases">
        <title>Characterization of Clostridium perfringens isolates from swine manure treated agricultural soils.</title>
        <authorList>
            <person name="Wushke S.T."/>
        </authorList>
    </citation>
    <scope>NUCLEOTIDE SEQUENCE</scope>
    <source>
        <strain evidence="2">X15</strain>
    </source>
</reference>
<dbReference type="GO" id="GO:0005886">
    <property type="term" value="C:plasma membrane"/>
    <property type="evidence" value="ECO:0007669"/>
    <property type="project" value="TreeGrafter"/>
</dbReference>
<dbReference type="PANTHER" id="PTHR34821:SF2">
    <property type="entry name" value="INNER MEMBRANE PROTEIN YDCZ"/>
    <property type="match status" value="1"/>
</dbReference>
<dbReference type="AlphaFoldDB" id="A0AAW9J6D0"/>
<keyword evidence="1" id="KW-0472">Membrane</keyword>
<keyword evidence="1" id="KW-1133">Transmembrane helix</keyword>
<dbReference type="InterPro" id="IPR006750">
    <property type="entry name" value="YdcZ"/>
</dbReference>
<feature type="transmembrane region" description="Helical" evidence="1">
    <location>
        <begin position="35"/>
        <end position="53"/>
    </location>
</feature>
<dbReference type="EMBL" id="WNVG01000615">
    <property type="protein sequence ID" value="MDZ5034503.1"/>
    <property type="molecule type" value="Genomic_DNA"/>
</dbReference>
<feature type="transmembrane region" description="Helical" evidence="1">
    <location>
        <begin position="65"/>
        <end position="87"/>
    </location>
</feature>
<dbReference type="RefSeq" id="WP_322412951.1">
    <property type="nucleotide sequence ID" value="NZ_WNVG01000615.1"/>
</dbReference>
<dbReference type="PANTHER" id="PTHR34821">
    <property type="entry name" value="INNER MEMBRANE PROTEIN YDCZ"/>
    <property type="match status" value="1"/>
</dbReference>